<keyword evidence="2" id="KW-1185">Reference proteome</keyword>
<name>A0ABU9J9L7_AEREN</name>
<dbReference type="RefSeq" id="WP_342018282.1">
    <property type="nucleotide sequence ID" value="NZ_JAVTII010000016.1"/>
</dbReference>
<gene>
    <name evidence="1" type="ORF">V1482_07610</name>
</gene>
<dbReference type="EMBL" id="JAZDDP010000002">
    <property type="protein sequence ID" value="MEL3919277.1"/>
    <property type="molecule type" value="Genomic_DNA"/>
</dbReference>
<evidence type="ECO:0000313" key="2">
    <source>
        <dbReference type="Proteomes" id="UP001491613"/>
    </source>
</evidence>
<proteinExistence type="predicted"/>
<comment type="caution">
    <text evidence="1">The sequence shown here is derived from an EMBL/GenBank/DDBJ whole genome shotgun (WGS) entry which is preliminary data.</text>
</comment>
<dbReference type="Pfam" id="PF16946">
    <property type="entry name" value="Porin_OmpG_1_2"/>
    <property type="match status" value="1"/>
</dbReference>
<sequence>MNYFTYAIFGITGLLFYNQAIAGTDKTIRDNKLKAQIEALKREYSIAELMSALGEKPESDSSFHGSLGSNVEVEHIEREDGVTEGKVKITLAQGNFRHDDLPGWDVGFYSGREELYSGPLTHADYNRGVNSINEIYANRAYNTDDGYYGWGVKLAQESLDKRTMPEVKIFGGYNISDNLTLNGYGLYQIQYKRNTGDFSYWEIEPGLAYKLSERSGIWLNFRYQEGLWSPKAGDQENETEWFIKPGVFYNWGELSASLWGEFGEFKKDNNINGNKIWHEKYAKYGLSTNLKLNKNWSLFGEFSYKNISFDNYGDNRRFGGYIPLLIMGVNYNF</sequence>
<accession>A0ABU9J9L7</accession>
<evidence type="ECO:0000313" key="1">
    <source>
        <dbReference type="EMBL" id="MEL3919277.1"/>
    </source>
</evidence>
<organism evidence="1 2">
    <name type="scientific">Aeromonas enteropelogenes</name>
    <name type="common">Aeromonas trota</name>
    <dbReference type="NCBI Taxonomy" id="29489"/>
    <lineage>
        <taxon>Bacteria</taxon>
        <taxon>Pseudomonadati</taxon>
        <taxon>Pseudomonadota</taxon>
        <taxon>Gammaproteobacteria</taxon>
        <taxon>Aeromonadales</taxon>
        <taxon>Aeromonadaceae</taxon>
        <taxon>Aeromonas</taxon>
    </lineage>
</organism>
<reference evidence="1 2" key="1">
    <citation type="submission" date="2024-01" db="EMBL/GenBank/DDBJ databases">
        <title>Horizontal gene transfer in Aeromonas trota.</title>
        <authorList>
            <person name="Otero Olarra J.E."/>
            <person name="Perez Valdespino A."/>
        </authorList>
    </citation>
    <scope>NUCLEOTIDE SEQUENCE [LARGE SCALE GENOMIC DNA]</scope>
    <source>
        <strain evidence="1 2">9.1</strain>
    </source>
</reference>
<dbReference type="Proteomes" id="UP001491613">
    <property type="component" value="Unassembled WGS sequence"/>
</dbReference>
<protein>
    <submittedName>
        <fullName evidence="1">OmpG porin family protein</fullName>
    </submittedName>
</protein>
<dbReference type="InterPro" id="IPR031605">
    <property type="entry name" value="Porin_OmpG_1_2"/>
</dbReference>